<protein>
    <recommendedName>
        <fullName evidence="2">X8 domain-containing protein</fullName>
    </recommendedName>
</protein>
<evidence type="ECO:0000313" key="4">
    <source>
        <dbReference type="Proteomes" id="UP001189122"/>
    </source>
</evidence>
<dbReference type="EMBL" id="CACRZD030000015">
    <property type="protein sequence ID" value="CAA6671338.1"/>
    <property type="molecule type" value="Genomic_DNA"/>
</dbReference>
<evidence type="ECO:0000313" key="3">
    <source>
        <dbReference type="EMBL" id="CAA2632107.1"/>
    </source>
</evidence>
<dbReference type="InterPro" id="IPR012946">
    <property type="entry name" value="X8"/>
</dbReference>
<keyword evidence="1" id="KW-0732">Signal</keyword>
<proteinExistence type="predicted"/>
<name>A0A7I8JME9_SPIIN</name>
<dbReference type="Proteomes" id="UP001189122">
    <property type="component" value="Unassembled WGS sequence"/>
</dbReference>
<dbReference type="AlphaFoldDB" id="A0A7I8JME9"/>
<dbReference type="PANTHER" id="PTHR31044">
    <property type="entry name" value="BETA-1,3 GLUCANASE"/>
    <property type="match status" value="1"/>
</dbReference>
<dbReference type="Pfam" id="PF07983">
    <property type="entry name" value="X8"/>
    <property type="match status" value="1"/>
</dbReference>
<reference evidence="3 4" key="1">
    <citation type="submission" date="2019-12" db="EMBL/GenBank/DDBJ databases">
        <authorList>
            <person name="Scholz U."/>
            <person name="Mascher M."/>
            <person name="Fiebig A."/>
        </authorList>
    </citation>
    <scope>NUCLEOTIDE SEQUENCE</scope>
</reference>
<dbReference type="InterPro" id="IPR044788">
    <property type="entry name" value="X8_dom_prot"/>
</dbReference>
<sequence length="292" mass="31286">MERDAIFRSLILLFFALFSYLRVFRASLAPLSSPFLLRRDDRQCLGELHRPRLGEVTPMTTIPIINPTNPFATTPILPSPPADPYTTPPLTTRRRRPARSRRSWCVASPTASQTALQVALDYACGYGWRLLLPNTLRDHASYAFNSYYQKNPLPTSCDFGGTAILTTTDPSSLTCRFPAASASSSVVIGPTNPAGSGPTVLGSTPPSVGDTAAATATYPTVVIFTLACLSSRSSDTYKIPPCLPPSDHVETGDGGGGGGVLGKGRINSSFGSVLRIIQCQSYRIRPPFTSLG</sequence>
<evidence type="ECO:0000256" key="1">
    <source>
        <dbReference type="ARBA" id="ARBA00022729"/>
    </source>
</evidence>
<organism evidence="3">
    <name type="scientific">Spirodela intermedia</name>
    <name type="common">Intermediate duckweed</name>
    <dbReference type="NCBI Taxonomy" id="51605"/>
    <lineage>
        <taxon>Eukaryota</taxon>
        <taxon>Viridiplantae</taxon>
        <taxon>Streptophyta</taxon>
        <taxon>Embryophyta</taxon>
        <taxon>Tracheophyta</taxon>
        <taxon>Spermatophyta</taxon>
        <taxon>Magnoliopsida</taxon>
        <taxon>Liliopsida</taxon>
        <taxon>Araceae</taxon>
        <taxon>Lemnoideae</taxon>
        <taxon>Spirodela</taxon>
    </lineage>
</organism>
<keyword evidence="4" id="KW-1185">Reference proteome</keyword>
<gene>
    <name evidence="3" type="ORF">SI7747_15017746</name>
</gene>
<dbReference type="PANTHER" id="PTHR31044:SF52">
    <property type="entry name" value="OS01G0631500 PROTEIN"/>
    <property type="match status" value="1"/>
</dbReference>
<evidence type="ECO:0000259" key="2">
    <source>
        <dbReference type="SMART" id="SM00768"/>
    </source>
</evidence>
<accession>A0A7I8JME9</accession>
<dbReference type="GO" id="GO:0009506">
    <property type="term" value="C:plasmodesma"/>
    <property type="evidence" value="ECO:0007669"/>
    <property type="project" value="UniProtKB-ARBA"/>
</dbReference>
<feature type="domain" description="X8" evidence="2">
    <location>
        <begin position="103"/>
        <end position="177"/>
    </location>
</feature>
<dbReference type="SMART" id="SM00768">
    <property type="entry name" value="X8"/>
    <property type="match status" value="1"/>
</dbReference>
<dbReference type="EMBL" id="LR743602">
    <property type="protein sequence ID" value="CAA2632107.1"/>
    <property type="molecule type" value="Genomic_DNA"/>
</dbReference>